<gene>
    <name evidence="2" type="ORF">HYPSUDRAFT_217556</name>
</gene>
<keyword evidence="3" id="KW-1185">Reference proteome</keyword>
<name>A0A0D2PHT7_HYPSF</name>
<dbReference type="Proteomes" id="UP000054270">
    <property type="component" value="Unassembled WGS sequence"/>
</dbReference>
<keyword evidence="1" id="KW-0812">Transmembrane</keyword>
<evidence type="ECO:0000313" key="2">
    <source>
        <dbReference type="EMBL" id="KJA19610.1"/>
    </source>
</evidence>
<proteinExistence type="predicted"/>
<keyword evidence="1" id="KW-1133">Transmembrane helix</keyword>
<keyword evidence="1" id="KW-0472">Membrane</keyword>
<organism evidence="2 3">
    <name type="scientific">Hypholoma sublateritium (strain FD-334 SS-4)</name>
    <dbReference type="NCBI Taxonomy" id="945553"/>
    <lineage>
        <taxon>Eukaryota</taxon>
        <taxon>Fungi</taxon>
        <taxon>Dikarya</taxon>
        <taxon>Basidiomycota</taxon>
        <taxon>Agaricomycotina</taxon>
        <taxon>Agaricomycetes</taxon>
        <taxon>Agaricomycetidae</taxon>
        <taxon>Agaricales</taxon>
        <taxon>Agaricineae</taxon>
        <taxon>Strophariaceae</taxon>
        <taxon>Hypholoma</taxon>
    </lineage>
</organism>
<sequence>MKLQHVISLSAVIAGTLISASGFHLTPIGAFSLLLAIAVRIASGFIPFTFVGAVIFLSSTPASAAENYKKETHFAGSDHEYTNYIARVAGGDPQLNVVAAMGATVPKAPGPQDFSGSIAVNALKVLHADVSASHGQHGQQVSANGQVDIPLPMGDGSKMSLGARTSEYFPKGAGSQSFHDDRAHAALEFNKNLPHGGALTFRGGAEFPRGGDAQPFVGVQYRFPFN</sequence>
<protein>
    <submittedName>
        <fullName evidence="2">Uncharacterized protein</fullName>
    </submittedName>
</protein>
<feature type="transmembrane region" description="Helical" evidence="1">
    <location>
        <begin position="32"/>
        <end position="57"/>
    </location>
</feature>
<evidence type="ECO:0000256" key="1">
    <source>
        <dbReference type="SAM" id="Phobius"/>
    </source>
</evidence>
<evidence type="ECO:0000313" key="3">
    <source>
        <dbReference type="Proteomes" id="UP000054270"/>
    </source>
</evidence>
<dbReference type="OrthoDB" id="10650528at2759"/>
<reference evidence="3" key="1">
    <citation type="submission" date="2014-04" db="EMBL/GenBank/DDBJ databases">
        <title>Evolutionary Origins and Diversification of the Mycorrhizal Mutualists.</title>
        <authorList>
            <consortium name="DOE Joint Genome Institute"/>
            <consortium name="Mycorrhizal Genomics Consortium"/>
            <person name="Kohler A."/>
            <person name="Kuo A."/>
            <person name="Nagy L.G."/>
            <person name="Floudas D."/>
            <person name="Copeland A."/>
            <person name="Barry K.W."/>
            <person name="Cichocki N."/>
            <person name="Veneault-Fourrey C."/>
            <person name="LaButti K."/>
            <person name="Lindquist E.A."/>
            <person name="Lipzen A."/>
            <person name="Lundell T."/>
            <person name="Morin E."/>
            <person name="Murat C."/>
            <person name="Riley R."/>
            <person name="Ohm R."/>
            <person name="Sun H."/>
            <person name="Tunlid A."/>
            <person name="Henrissat B."/>
            <person name="Grigoriev I.V."/>
            <person name="Hibbett D.S."/>
            <person name="Martin F."/>
        </authorList>
    </citation>
    <scope>NUCLEOTIDE SEQUENCE [LARGE SCALE GENOMIC DNA]</scope>
    <source>
        <strain evidence="3">FD-334 SS-4</strain>
    </source>
</reference>
<dbReference type="EMBL" id="KN817576">
    <property type="protein sequence ID" value="KJA19610.1"/>
    <property type="molecule type" value="Genomic_DNA"/>
</dbReference>
<dbReference type="AlphaFoldDB" id="A0A0D2PHT7"/>
<accession>A0A0D2PHT7</accession>